<keyword evidence="1" id="KW-0479">Metal-binding</keyword>
<comment type="subcellular location">
    <subcellularLocation>
        <location evidence="7">Nucleus</location>
    </subcellularLocation>
</comment>
<dbReference type="InterPro" id="IPR036987">
    <property type="entry name" value="SRA-YDG_sf"/>
</dbReference>
<dbReference type="InterPro" id="IPR021991">
    <property type="entry name" value="TTD_dom"/>
</dbReference>
<dbReference type="Gene3D" id="3.10.20.90">
    <property type="entry name" value="Phosphatidylinositol 3-kinase Catalytic Subunit, Chain A, domain 1"/>
    <property type="match status" value="1"/>
</dbReference>
<keyword evidence="4" id="KW-0238">DNA-binding</keyword>
<dbReference type="EMBL" id="CP111028">
    <property type="protein sequence ID" value="WAR31132.1"/>
    <property type="molecule type" value="Genomic_DNA"/>
</dbReference>
<feature type="compositionally biased region" description="Basic and acidic residues" evidence="8">
    <location>
        <begin position="149"/>
        <end position="165"/>
    </location>
</feature>
<dbReference type="CDD" id="cd20387">
    <property type="entry name" value="Tudor_UHRF_rpt1"/>
    <property type="match status" value="1"/>
</dbReference>
<evidence type="ECO:0000259" key="10">
    <source>
        <dbReference type="PROSITE" id="PS50089"/>
    </source>
</evidence>
<evidence type="ECO:0000313" key="12">
    <source>
        <dbReference type="EMBL" id="WAR31132.1"/>
    </source>
</evidence>
<keyword evidence="13" id="KW-1185">Reference proteome</keyword>
<evidence type="ECO:0000256" key="6">
    <source>
        <dbReference type="PROSITE-ProRule" id="PRU00175"/>
    </source>
</evidence>
<feature type="domain" description="RING-type" evidence="10">
    <location>
        <begin position="612"/>
        <end position="651"/>
    </location>
</feature>
<dbReference type="PANTHER" id="PTHR14140:SF45">
    <property type="entry name" value="RING-TYPE E3 UBIQUITIN TRANSFERASE"/>
    <property type="match status" value="1"/>
</dbReference>
<reference evidence="12" key="1">
    <citation type="submission" date="2022-11" db="EMBL/GenBank/DDBJ databases">
        <title>Centuries of genome instability and evolution in soft-shell clam transmissible cancer (bioRxiv).</title>
        <authorList>
            <person name="Hart S.F.M."/>
            <person name="Yonemitsu M.A."/>
            <person name="Giersch R.M."/>
            <person name="Beal B.F."/>
            <person name="Arriagada G."/>
            <person name="Davis B.W."/>
            <person name="Ostrander E.A."/>
            <person name="Goff S.P."/>
            <person name="Metzger M.J."/>
        </authorList>
    </citation>
    <scope>NUCLEOTIDE SEQUENCE</scope>
    <source>
        <strain evidence="12">MELC-2E11</strain>
        <tissue evidence="12">Siphon/mantle</tissue>
    </source>
</reference>
<feature type="region of interest" description="Disordered" evidence="8">
    <location>
        <begin position="76"/>
        <end position="104"/>
    </location>
</feature>
<dbReference type="InterPro" id="IPR045134">
    <property type="entry name" value="UHRF1/2-like"/>
</dbReference>
<evidence type="ECO:0000259" key="11">
    <source>
        <dbReference type="PROSITE" id="PS51015"/>
    </source>
</evidence>
<feature type="compositionally biased region" description="Basic and acidic residues" evidence="8">
    <location>
        <begin position="527"/>
        <end position="538"/>
    </location>
</feature>
<dbReference type="PROSITE" id="PS50053">
    <property type="entry name" value="UBIQUITIN_2"/>
    <property type="match status" value="1"/>
</dbReference>
<evidence type="ECO:0000259" key="9">
    <source>
        <dbReference type="PROSITE" id="PS50053"/>
    </source>
</evidence>
<dbReference type="PROSITE" id="PS51015">
    <property type="entry name" value="YDG"/>
    <property type="match status" value="1"/>
</dbReference>
<evidence type="ECO:0000256" key="2">
    <source>
        <dbReference type="ARBA" id="ARBA00022771"/>
    </source>
</evidence>
<dbReference type="Gene3D" id="2.30.30.30">
    <property type="match status" value="1"/>
</dbReference>
<dbReference type="InterPro" id="IPR000626">
    <property type="entry name" value="Ubiquitin-like_dom"/>
</dbReference>
<dbReference type="InterPro" id="IPR013083">
    <property type="entry name" value="Znf_RING/FYVE/PHD"/>
</dbReference>
<feature type="domain" description="Ubiquitin-like" evidence="9">
    <location>
        <begin position="1"/>
        <end position="78"/>
    </location>
</feature>
<keyword evidence="5 7" id="KW-0539">Nucleus</keyword>
<evidence type="ECO:0000256" key="4">
    <source>
        <dbReference type="ARBA" id="ARBA00023125"/>
    </source>
</evidence>
<feature type="domain" description="YDG" evidence="11">
    <location>
        <begin position="387"/>
        <end position="551"/>
    </location>
</feature>
<dbReference type="InterPro" id="IPR029071">
    <property type="entry name" value="Ubiquitin-like_domsf"/>
</dbReference>
<accession>A0ABY7G9P6</accession>
<dbReference type="Pfam" id="PF02182">
    <property type="entry name" value="SAD_SRA"/>
    <property type="match status" value="1"/>
</dbReference>
<dbReference type="Pfam" id="PF00240">
    <property type="entry name" value="ubiquitin"/>
    <property type="match status" value="1"/>
</dbReference>
<dbReference type="CDD" id="cd01797">
    <property type="entry name" value="Ubl_UHRF"/>
    <property type="match status" value="1"/>
</dbReference>
<name>A0ABY7G9P6_MYAAR</name>
<feature type="compositionally biased region" description="Basic and acidic residues" evidence="8">
    <location>
        <begin position="82"/>
        <end position="104"/>
    </location>
</feature>
<dbReference type="CDD" id="cd20388">
    <property type="entry name" value="Tudor_UHRF_rpt2"/>
    <property type="match status" value="1"/>
</dbReference>
<evidence type="ECO:0000256" key="1">
    <source>
        <dbReference type="ARBA" id="ARBA00022723"/>
    </source>
</evidence>
<evidence type="ECO:0000256" key="5">
    <source>
        <dbReference type="ARBA" id="ARBA00023242"/>
    </source>
</evidence>
<keyword evidence="3" id="KW-0862">Zinc</keyword>
<dbReference type="Proteomes" id="UP001164746">
    <property type="component" value="Chromosome 17"/>
</dbReference>
<keyword evidence="2 6" id="KW-0863">Zinc-finger</keyword>
<dbReference type="InterPro" id="IPR017907">
    <property type="entry name" value="Znf_RING_CS"/>
</dbReference>
<dbReference type="Pfam" id="PF12148">
    <property type="entry name" value="TTD"/>
    <property type="match status" value="1"/>
</dbReference>
<dbReference type="InterPro" id="IPR015947">
    <property type="entry name" value="PUA-like_sf"/>
</dbReference>
<evidence type="ECO:0000256" key="7">
    <source>
        <dbReference type="PROSITE-ProRule" id="PRU00358"/>
    </source>
</evidence>
<protein>
    <submittedName>
        <fullName evidence="12">UHRF2-like protein</fullName>
    </submittedName>
</protein>
<dbReference type="Gene3D" id="2.30.30.140">
    <property type="match status" value="1"/>
</dbReference>
<dbReference type="InterPro" id="IPR001841">
    <property type="entry name" value="Znf_RING"/>
</dbReference>
<feature type="region of interest" description="Disordered" evidence="8">
    <location>
        <begin position="515"/>
        <end position="566"/>
    </location>
</feature>
<evidence type="ECO:0000313" key="13">
    <source>
        <dbReference type="Proteomes" id="UP001164746"/>
    </source>
</evidence>
<dbReference type="SUPFAM" id="SSF57850">
    <property type="entry name" value="RING/U-box"/>
    <property type="match status" value="1"/>
</dbReference>
<evidence type="ECO:0000256" key="3">
    <source>
        <dbReference type="ARBA" id="ARBA00022833"/>
    </source>
</evidence>
<dbReference type="PROSITE" id="PS50089">
    <property type="entry name" value="ZF_RING_2"/>
    <property type="match status" value="1"/>
</dbReference>
<dbReference type="InterPro" id="IPR003105">
    <property type="entry name" value="SRA_YDG"/>
</dbReference>
<dbReference type="Gene3D" id="2.30.280.10">
    <property type="entry name" value="SRA-YDG"/>
    <property type="match status" value="1"/>
</dbReference>
<evidence type="ECO:0000256" key="8">
    <source>
        <dbReference type="SAM" id="MobiDB-lite"/>
    </source>
</evidence>
<dbReference type="SUPFAM" id="SSF54236">
    <property type="entry name" value="Ubiquitin-like"/>
    <property type="match status" value="1"/>
</dbReference>
<dbReference type="InterPro" id="IPR014722">
    <property type="entry name" value="Rib_uL2_dom2"/>
</dbReference>
<sequence>MWIQVRSFDGKKSVRIDSLSKLTKIEELRERLVEDFEAPVECQKLFYRGKQLVDGHSLFDYSVGLNDLIQLLVQKPQTSHSTTEDKATTEDAGSDKENENVGDVIDARDLSMGAWFESKIMKVTKSTSSEKISDTKPVLSETSLHSPQKNRENSDKISSKDENENTKSGQKSEPMDITGEQPTTSSEKKTGNLTPYDKLFDNIREDGFTYHVVYEGYDEDDHVKLISKDLRPRARTNIKFADVKVGSVVMANYNIEEPEDRGFWYDCVITDKTDTRTQKKLEATVYFGPDLSPLENCKLLFVDEIFAVEEPGTQMTAEDLERNPSMYCPECKLDTSEIVKAGEKLKTSKKKSKMASQQNGKSRDWGKGMACVGRQKVCHIVPVNHFGPIPGVEVGTMWKFRVQVSEAGVHRPHVAGIAGRDSEGAFSIVLSGGYEDDTDNGDSFFYTGSGGRDLSGNKRTAEQSCDQTLTRMNRALAKVCNTPLDAKNGGTAKDWRAGKPVRVVRNCKLAKHSEYAPEEEGYLEAQAQKEKEAEEGKGKKGGKRKRKDSDDEEEAESPSKKPKKVAAYKLTDKQMKMVKGDEENKRVWDEALEARKEGGQRFLARVEELFTCICCQELVYKPVTTSCQHNICKSCLQRSFKADVTVCPACRTELGKDYKMPVNNTVATLLLELFPGYDAGR</sequence>
<dbReference type="Gene3D" id="3.30.40.10">
    <property type="entry name" value="Zinc/RING finger domain, C3HC4 (zinc finger)"/>
    <property type="match status" value="1"/>
</dbReference>
<dbReference type="PROSITE" id="PS00518">
    <property type="entry name" value="ZF_RING_1"/>
    <property type="match status" value="1"/>
</dbReference>
<dbReference type="PANTHER" id="PTHR14140">
    <property type="entry name" value="E3 UBIQUITIN-PROTEIN LIGASE UHRF-RELATED"/>
    <property type="match status" value="1"/>
</dbReference>
<organism evidence="12 13">
    <name type="scientific">Mya arenaria</name>
    <name type="common">Soft-shell clam</name>
    <dbReference type="NCBI Taxonomy" id="6604"/>
    <lineage>
        <taxon>Eukaryota</taxon>
        <taxon>Metazoa</taxon>
        <taxon>Spiralia</taxon>
        <taxon>Lophotrochozoa</taxon>
        <taxon>Mollusca</taxon>
        <taxon>Bivalvia</taxon>
        <taxon>Autobranchia</taxon>
        <taxon>Heteroconchia</taxon>
        <taxon>Euheterodonta</taxon>
        <taxon>Imparidentia</taxon>
        <taxon>Neoheterodontei</taxon>
        <taxon>Myida</taxon>
        <taxon>Myoidea</taxon>
        <taxon>Myidae</taxon>
        <taxon>Mya</taxon>
    </lineage>
</organism>
<dbReference type="SMART" id="SM00184">
    <property type="entry name" value="RING"/>
    <property type="match status" value="1"/>
</dbReference>
<dbReference type="SUPFAM" id="SSF88697">
    <property type="entry name" value="PUA domain-like"/>
    <property type="match status" value="1"/>
</dbReference>
<proteinExistence type="predicted"/>
<dbReference type="SMART" id="SM00466">
    <property type="entry name" value="SRA"/>
    <property type="match status" value="1"/>
</dbReference>
<gene>
    <name evidence="12" type="ORF">MAR_033674</name>
</gene>
<feature type="region of interest" description="Disordered" evidence="8">
    <location>
        <begin position="126"/>
        <end position="195"/>
    </location>
</feature>
<feature type="region of interest" description="Disordered" evidence="8">
    <location>
        <begin position="346"/>
        <end position="366"/>
    </location>
</feature>